<feature type="transmembrane region" description="Helical" evidence="6">
    <location>
        <begin position="230"/>
        <end position="257"/>
    </location>
</feature>
<evidence type="ECO:0000256" key="2">
    <source>
        <dbReference type="ARBA" id="ARBA00022475"/>
    </source>
</evidence>
<evidence type="ECO:0000256" key="4">
    <source>
        <dbReference type="ARBA" id="ARBA00022989"/>
    </source>
</evidence>
<evidence type="ECO:0000256" key="5">
    <source>
        <dbReference type="ARBA" id="ARBA00023136"/>
    </source>
</evidence>
<dbReference type="GO" id="GO:0005886">
    <property type="term" value="C:plasma membrane"/>
    <property type="evidence" value="ECO:0007669"/>
    <property type="project" value="UniProtKB-SubCell"/>
</dbReference>
<feature type="transmembrane region" description="Helical" evidence="6">
    <location>
        <begin position="369"/>
        <end position="387"/>
    </location>
</feature>
<feature type="transmembrane region" description="Helical" evidence="6">
    <location>
        <begin position="79"/>
        <end position="97"/>
    </location>
</feature>
<keyword evidence="5 6" id="KW-0472">Membrane</keyword>
<feature type="transmembrane region" description="Helical" evidence="6">
    <location>
        <begin position="138"/>
        <end position="161"/>
    </location>
</feature>
<sequence length="392" mass="44780">MFKDISSVTLAFVYVNILGYVFHSVVSRSLDPVGYGEFMVLYSFMLTVGNITGLLGTVSIKTIIENFNKKYEFLRSLRFLSLIAGLFFAVCAFALSHYLKNFLHVTQNYYFFIIAFAWLGMFMLAVERSFLQSTGKFPLFAFSFALELTLRFIVALVALYAGLKIGGVLSASAIGIFIVLFLLLLINGELLGKTAKLSLKKIFKIALYVSPSGFFIYADVFFIRRIFDEYLAGLLASVSIVGKVLVWFTITILGVYFPKFVETKNSSALRRFIFQMFGIVILSEIFAQIVFFIAGKPIFLMLFGRKFEPALLYLPSYFLAILPLLLSIVFISIATATEKGIYLIYLHLIFYYTGFFCISFNSIYEYFKYIFLLNLFFFVVYTLFLKIKNYLA</sequence>
<feature type="transmembrane region" description="Helical" evidence="6">
    <location>
        <begin position="38"/>
        <end position="58"/>
    </location>
</feature>
<dbReference type="PANTHER" id="PTHR30250">
    <property type="entry name" value="PST FAMILY PREDICTED COLANIC ACID TRANSPORTER"/>
    <property type="match status" value="1"/>
</dbReference>
<keyword evidence="3 6" id="KW-0812">Transmembrane</keyword>
<evidence type="ECO:0008006" key="8">
    <source>
        <dbReference type="Google" id="ProtNLM"/>
    </source>
</evidence>
<dbReference type="EMBL" id="DTHO01000074">
    <property type="protein sequence ID" value="HGH00178.1"/>
    <property type="molecule type" value="Genomic_DNA"/>
</dbReference>
<dbReference type="InterPro" id="IPR050833">
    <property type="entry name" value="Poly_Biosynth_Transport"/>
</dbReference>
<feature type="transmembrane region" description="Helical" evidence="6">
    <location>
        <begin position="342"/>
        <end position="363"/>
    </location>
</feature>
<name>A0A7C4AKE1_9BACT</name>
<feature type="transmembrane region" description="Helical" evidence="6">
    <location>
        <begin position="167"/>
        <end position="185"/>
    </location>
</feature>
<accession>A0A7C4AKE1</accession>
<dbReference type="AlphaFoldDB" id="A0A7C4AKE1"/>
<feature type="transmembrane region" description="Helical" evidence="6">
    <location>
        <begin position="7"/>
        <end position="26"/>
    </location>
</feature>
<keyword evidence="2" id="KW-1003">Cell membrane</keyword>
<comment type="subcellular location">
    <subcellularLocation>
        <location evidence="1">Cell membrane</location>
        <topology evidence="1">Multi-pass membrane protein</topology>
    </subcellularLocation>
</comment>
<evidence type="ECO:0000256" key="1">
    <source>
        <dbReference type="ARBA" id="ARBA00004651"/>
    </source>
</evidence>
<gene>
    <name evidence="7" type="ORF">ENV75_07025</name>
</gene>
<proteinExistence type="predicted"/>
<dbReference type="PANTHER" id="PTHR30250:SF26">
    <property type="entry name" value="PSMA PROTEIN"/>
    <property type="match status" value="1"/>
</dbReference>
<feature type="transmembrane region" description="Helical" evidence="6">
    <location>
        <begin position="269"/>
        <end position="294"/>
    </location>
</feature>
<feature type="transmembrane region" description="Helical" evidence="6">
    <location>
        <begin position="109"/>
        <end position="126"/>
    </location>
</feature>
<organism evidence="7">
    <name type="scientific">Thermodesulfovibrio aggregans</name>
    <dbReference type="NCBI Taxonomy" id="86166"/>
    <lineage>
        <taxon>Bacteria</taxon>
        <taxon>Pseudomonadati</taxon>
        <taxon>Nitrospirota</taxon>
        <taxon>Thermodesulfovibrionia</taxon>
        <taxon>Thermodesulfovibrionales</taxon>
        <taxon>Thermodesulfovibrionaceae</taxon>
        <taxon>Thermodesulfovibrio</taxon>
    </lineage>
</organism>
<feature type="transmembrane region" description="Helical" evidence="6">
    <location>
        <begin position="314"/>
        <end position="335"/>
    </location>
</feature>
<evidence type="ECO:0000256" key="3">
    <source>
        <dbReference type="ARBA" id="ARBA00022692"/>
    </source>
</evidence>
<feature type="transmembrane region" description="Helical" evidence="6">
    <location>
        <begin position="205"/>
        <end position="224"/>
    </location>
</feature>
<evidence type="ECO:0000256" key="6">
    <source>
        <dbReference type="SAM" id="Phobius"/>
    </source>
</evidence>
<reference evidence="7" key="1">
    <citation type="journal article" date="2020" name="mSystems">
        <title>Genome- and Community-Level Interaction Insights into Carbon Utilization and Element Cycling Functions of Hydrothermarchaeota in Hydrothermal Sediment.</title>
        <authorList>
            <person name="Zhou Z."/>
            <person name="Liu Y."/>
            <person name="Xu W."/>
            <person name="Pan J."/>
            <person name="Luo Z.H."/>
            <person name="Li M."/>
        </authorList>
    </citation>
    <scope>NUCLEOTIDE SEQUENCE [LARGE SCALE GENOMIC DNA]</scope>
    <source>
        <strain evidence="7">SpSt-788</strain>
    </source>
</reference>
<keyword evidence="4 6" id="KW-1133">Transmembrane helix</keyword>
<comment type="caution">
    <text evidence="7">The sequence shown here is derived from an EMBL/GenBank/DDBJ whole genome shotgun (WGS) entry which is preliminary data.</text>
</comment>
<protein>
    <recommendedName>
        <fullName evidence="8">Polysaccharide biosynthesis protein</fullName>
    </recommendedName>
</protein>
<evidence type="ECO:0000313" key="7">
    <source>
        <dbReference type="EMBL" id="HGH00178.1"/>
    </source>
</evidence>